<dbReference type="InterPro" id="IPR008920">
    <property type="entry name" value="TF_FadR/GntR_C"/>
</dbReference>
<reference evidence="5" key="1">
    <citation type="submission" date="2023-07" db="EMBL/GenBank/DDBJ databases">
        <title>Bacterial whole genome sequence for Sphingobium sp. HBC34.</title>
        <authorList>
            <person name="Le V."/>
            <person name="Ko S.-R."/>
            <person name="Ahn C.-Y."/>
            <person name="Oh H.-M."/>
        </authorList>
    </citation>
    <scope>NUCLEOTIDE SEQUENCE</scope>
    <source>
        <strain evidence="5">HBC34</strain>
    </source>
</reference>
<keyword evidence="6" id="KW-1185">Reference proteome</keyword>
<dbReference type="PANTHER" id="PTHR43537">
    <property type="entry name" value="TRANSCRIPTIONAL REGULATOR, GNTR FAMILY"/>
    <property type="match status" value="1"/>
</dbReference>
<dbReference type="Proteomes" id="UP001176471">
    <property type="component" value="Unassembled WGS sequence"/>
</dbReference>
<evidence type="ECO:0000259" key="4">
    <source>
        <dbReference type="PROSITE" id="PS50949"/>
    </source>
</evidence>
<dbReference type="SUPFAM" id="SSF46785">
    <property type="entry name" value="Winged helix' DNA-binding domain"/>
    <property type="match status" value="1"/>
</dbReference>
<dbReference type="SMART" id="SM00345">
    <property type="entry name" value="HTH_GNTR"/>
    <property type="match status" value="1"/>
</dbReference>
<dbReference type="RefSeq" id="WP_304536052.1">
    <property type="nucleotide sequence ID" value="NZ_JAUQOM010000004.1"/>
</dbReference>
<dbReference type="Pfam" id="PF07729">
    <property type="entry name" value="FCD"/>
    <property type="match status" value="1"/>
</dbReference>
<evidence type="ECO:0000256" key="3">
    <source>
        <dbReference type="ARBA" id="ARBA00023163"/>
    </source>
</evidence>
<dbReference type="InterPro" id="IPR011711">
    <property type="entry name" value="GntR_C"/>
</dbReference>
<evidence type="ECO:0000256" key="2">
    <source>
        <dbReference type="ARBA" id="ARBA00023125"/>
    </source>
</evidence>
<dbReference type="Pfam" id="PF00392">
    <property type="entry name" value="GntR"/>
    <property type="match status" value="1"/>
</dbReference>
<keyword evidence="1" id="KW-0805">Transcription regulation</keyword>
<proteinExistence type="predicted"/>
<name>A0ABT8ZPE1_9SPHN</name>
<evidence type="ECO:0000313" key="5">
    <source>
        <dbReference type="EMBL" id="MDO7835630.1"/>
    </source>
</evidence>
<dbReference type="InterPro" id="IPR036388">
    <property type="entry name" value="WH-like_DNA-bd_sf"/>
</dbReference>
<feature type="domain" description="HTH gntR-type" evidence="4">
    <location>
        <begin position="10"/>
        <end position="77"/>
    </location>
</feature>
<keyword evidence="3" id="KW-0804">Transcription</keyword>
<sequence>MSSPAADATPRVSERIEAEIEALIARRKLLPGARLPSERALAQALGVSRASLREAVGRMAAHGRLMVRRTGIVLAQPAAQWTEQAISAPLAPLVAVNPGYGHDIFEVRESLDATAAYHAALRADGADKDRIRRRFDTMEALHVKGDGAEQAHADAAFHLAIAHASHNAVLAHVMSSLFNLLHASISRSREKLYAVPRTFEALSAQHRLMMDRILAGDADGARDAANVHLRFVRTSVQQVEEDIARQARAAIARNAEPMA</sequence>
<dbReference type="PRINTS" id="PR00035">
    <property type="entry name" value="HTHGNTR"/>
</dbReference>
<dbReference type="Gene3D" id="1.10.10.10">
    <property type="entry name" value="Winged helix-like DNA-binding domain superfamily/Winged helix DNA-binding domain"/>
    <property type="match status" value="1"/>
</dbReference>
<dbReference type="SUPFAM" id="SSF48008">
    <property type="entry name" value="GntR ligand-binding domain-like"/>
    <property type="match status" value="1"/>
</dbReference>
<evidence type="ECO:0000313" key="6">
    <source>
        <dbReference type="Proteomes" id="UP001176471"/>
    </source>
</evidence>
<organism evidence="5 6">
    <name type="scientific">Sphingobium cyanobacteriorum</name>
    <dbReference type="NCBI Taxonomy" id="3063954"/>
    <lineage>
        <taxon>Bacteria</taxon>
        <taxon>Pseudomonadati</taxon>
        <taxon>Pseudomonadota</taxon>
        <taxon>Alphaproteobacteria</taxon>
        <taxon>Sphingomonadales</taxon>
        <taxon>Sphingomonadaceae</taxon>
        <taxon>Sphingobium</taxon>
    </lineage>
</organism>
<evidence type="ECO:0000256" key="1">
    <source>
        <dbReference type="ARBA" id="ARBA00023015"/>
    </source>
</evidence>
<gene>
    <name evidence="5" type="ORF">Q4610_11300</name>
</gene>
<dbReference type="Gene3D" id="1.20.120.530">
    <property type="entry name" value="GntR ligand-binding domain-like"/>
    <property type="match status" value="1"/>
</dbReference>
<dbReference type="InterPro" id="IPR036390">
    <property type="entry name" value="WH_DNA-bd_sf"/>
</dbReference>
<protein>
    <submittedName>
        <fullName evidence="5">FCD domain-containing protein</fullName>
    </submittedName>
</protein>
<dbReference type="CDD" id="cd07377">
    <property type="entry name" value="WHTH_GntR"/>
    <property type="match status" value="1"/>
</dbReference>
<comment type="caution">
    <text evidence="5">The sequence shown here is derived from an EMBL/GenBank/DDBJ whole genome shotgun (WGS) entry which is preliminary data.</text>
</comment>
<accession>A0ABT8ZPE1</accession>
<dbReference type="SMART" id="SM00895">
    <property type="entry name" value="FCD"/>
    <property type="match status" value="1"/>
</dbReference>
<keyword evidence="2" id="KW-0238">DNA-binding</keyword>
<dbReference type="InterPro" id="IPR000524">
    <property type="entry name" value="Tscrpt_reg_HTH_GntR"/>
</dbReference>
<dbReference type="PROSITE" id="PS50949">
    <property type="entry name" value="HTH_GNTR"/>
    <property type="match status" value="1"/>
</dbReference>
<dbReference type="PANTHER" id="PTHR43537:SF18">
    <property type="entry name" value="L-LACTATE DEHYDROGENASE OPERON REGULATORY PROTEIN-RELATED"/>
    <property type="match status" value="1"/>
</dbReference>
<dbReference type="EMBL" id="JAUQOM010000004">
    <property type="protein sequence ID" value="MDO7835630.1"/>
    <property type="molecule type" value="Genomic_DNA"/>
</dbReference>